<evidence type="ECO:0000313" key="11">
    <source>
        <dbReference type="EMBL" id="SPP29748.1"/>
    </source>
</evidence>
<dbReference type="InterPro" id="IPR028883">
    <property type="entry name" value="tRNA_aden_deaminase"/>
</dbReference>
<evidence type="ECO:0000256" key="4">
    <source>
        <dbReference type="ARBA" id="ARBA00022723"/>
    </source>
</evidence>
<evidence type="ECO:0000256" key="7">
    <source>
        <dbReference type="ARBA" id="ARBA00048045"/>
    </source>
</evidence>
<comment type="function">
    <text evidence="8">Catalyzes the deamination of adenosine to inosine at the wobble position 34 of tRNA(Arg2).</text>
</comment>
<evidence type="ECO:0000256" key="8">
    <source>
        <dbReference type="HAMAP-Rule" id="MF_00972"/>
    </source>
</evidence>
<feature type="active site" description="Proton donor" evidence="8">
    <location>
        <position position="55"/>
    </location>
</feature>
<dbReference type="GO" id="GO:0008270">
    <property type="term" value="F:zinc ion binding"/>
    <property type="evidence" value="ECO:0007669"/>
    <property type="project" value="UniProtKB-UniRule"/>
</dbReference>
<dbReference type="PROSITE" id="PS51747">
    <property type="entry name" value="CYT_DCMP_DEAMINASES_2"/>
    <property type="match status" value="1"/>
</dbReference>
<comment type="catalytic activity">
    <reaction evidence="7 8">
        <text>adenosine(34) in tRNA + H2O + H(+) = inosine(34) in tRNA + NH4(+)</text>
        <dbReference type="Rhea" id="RHEA:43168"/>
        <dbReference type="Rhea" id="RHEA-COMP:10373"/>
        <dbReference type="Rhea" id="RHEA-COMP:10374"/>
        <dbReference type="ChEBI" id="CHEBI:15377"/>
        <dbReference type="ChEBI" id="CHEBI:15378"/>
        <dbReference type="ChEBI" id="CHEBI:28938"/>
        <dbReference type="ChEBI" id="CHEBI:74411"/>
        <dbReference type="ChEBI" id="CHEBI:82852"/>
        <dbReference type="EC" id="3.5.4.33"/>
    </reaction>
</comment>
<dbReference type="EMBL" id="OUNC01000056">
    <property type="protein sequence ID" value="SPP29748.1"/>
    <property type="molecule type" value="Genomic_DNA"/>
</dbReference>
<comment type="similarity">
    <text evidence="1">Belongs to the cytidine and deoxycytidylate deaminase family. ADAT2 subfamily.</text>
</comment>
<dbReference type="Gene3D" id="3.40.140.10">
    <property type="entry name" value="Cytidine Deaminase, domain 2"/>
    <property type="match status" value="1"/>
</dbReference>
<dbReference type="PROSITE" id="PS00903">
    <property type="entry name" value="CYT_DCMP_DEAMINASES_1"/>
    <property type="match status" value="1"/>
</dbReference>
<gene>
    <name evidence="8 11" type="primary">tadA</name>
    <name evidence="11" type="ORF">BTBSAS_60051</name>
    <name evidence="10" type="ORF">CNY62_06005</name>
</gene>
<feature type="binding site" evidence="8">
    <location>
        <position position="83"/>
    </location>
    <ligand>
        <name>Zn(2+)</name>
        <dbReference type="ChEBI" id="CHEBI:29105"/>
        <note>catalytic</note>
    </ligand>
</feature>
<dbReference type="STRING" id="2756.BFR44_05800"/>
<dbReference type="Proteomes" id="UP000243591">
    <property type="component" value="Chromosome"/>
</dbReference>
<reference evidence="11" key="2">
    <citation type="submission" date="2018-04" db="EMBL/GenBank/DDBJ databases">
        <authorList>
            <person name="Go L.Y."/>
            <person name="Mitchell J.A."/>
        </authorList>
    </citation>
    <scope>NUCLEOTIDE SEQUENCE</scope>
    <source>
        <strain evidence="11">BSAS1 3</strain>
    </source>
</reference>
<accession>A0A1D2KF45</accession>
<reference evidence="10 12" key="1">
    <citation type="submission" date="2017-09" db="EMBL/GenBank/DDBJ databases">
        <title>Complete Genome Sequences of Two Strains of the Meat Spoilage Bacterium Brochothrix thermosphacta Isolated from Ground Chicken.</title>
        <authorList>
            <person name="Paoli G.C."/>
            <person name="Wijey C."/>
            <person name="Chen C.-Y."/>
            <person name="Nguyen L."/>
            <person name="Yan X."/>
            <person name="Irwin P.L."/>
        </authorList>
    </citation>
    <scope>NUCLEOTIDE SEQUENCE [LARGE SCALE GENOMIC DNA]</scope>
    <source>
        <strain evidence="10 12">BI</strain>
    </source>
</reference>
<dbReference type="InterPro" id="IPR002125">
    <property type="entry name" value="CMP_dCMP_dom"/>
</dbReference>
<evidence type="ECO:0000256" key="5">
    <source>
        <dbReference type="ARBA" id="ARBA00022801"/>
    </source>
</evidence>
<evidence type="ECO:0000256" key="3">
    <source>
        <dbReference type="ARBA" id="ARBA00022694"/>
    </source>
</evidence>
<proteinExistence type="inferred from homology"/>
<reference evidence="13" key="3">
    <citation type="submission" date="2018-04" db="EMBL/GenBank/DDBJ databases">
        <authorList>
            <person name="Illikoud N."/>
        </authorList>
    </citation>
    <scope>NUCLEOTIDE SEQUENCE [LARGE SCALE GENOMIC DNA]</scope>
</reference>
<dbReference type="EC" id="3.5.4.33" evidence="8"/>
<evidence type="ECO:0000313" key="10">
    <source>
        <dbReference type="EMBL" id="ATF25992.1"/>
    </source>
</evidence>
<dbReference type="HAMAP" id="MF_00972">
    <property type="entry name" value="tRNA_aden_deaminase"/>
    <property type="match status" value="1"/>
</dbReference>
<dbReference type="RefSeq" id="WP_069119794.1">
    <property type="nucleotide sequence ID" value="NZ_CBCPHX010000004.1"/>
</dbReference>
<dbReference type="PANTHER" id="PTHR11079:SF202">
    <property type="entry name" value="TRNA-SPECIFIC ADENOSINE DEAMINASE"/>
    <property type="match status" value="1"/>
</dbReference>
<dbReference type="NCBIfam" id="NF008113">
    <property type="entry name" value="PRK10860.1"/>
    <property type="match status" value="1"/>
</dbReference>
<dbReference type="SUPFAM" id="SSF53927">
    <property type="entry name" value="Cytidine deaminase-like"/>
    <property type="match status" value="1"/>
</dbReference>
<dbReference type="InterPro" id="IPR058535">
    <property type="entry name" value="MafB19-deam"/>
</dbReference>
<dbReference type="KEGG" id="bths:CNY62_06005"/>
<organism evidence="10 12">
    <name type="scientific">Brochothrix thermosphacta</name>
    <name type="common">Microbacterium thermosphactum</name>
    <dbReference type="NCBI Taxonomy" id="2756"/>
    <lineage>
        <taxon>Bacteria</taxon>
        <taxon>Bacillati</taxon>
        <taxon>Bacillota</taxon>
        <taxon>Bacilli</taxon>
        <taxon>Bacillales</taxon>
        <taxon>Listeriaceae</taxon>
        <taxon>Brochothrix</taxon>
    </lineage>
</organism>
<keyword evidence="12" id="KW-1185">Reference proteome</keyword>
<dbReference type="FunFam" id="3.40.140.10:FF:000005">
    <property type="entry name" value="tRNA-specific adenosine deaminase"/>
    <property type="match status" value="1"/>
</dbReference>
<dbReference type="Pfam" id="PF14437">
    <property type="entry name" value="MafB19-deam"/>
    <property type="match status" value="1"/>
</dbReference>
<sequence length="166" mass="18656">MTTKEEYMQMALEEAKKAEAIGEVPIGAIVVFEDKVVGRGHNLRETSQEATSHAEILAIQMACREIGSWRLEECDIYVTLEPCPMCSGALILSRMRKVYYGAADEKAGVAGTLMNLLTDERFNHQCEVESGVLEEECGQILTNFFRGIRARQKEAKRLRRLAAEKE</sequence>
<keyword evidence="4 8" id="KW-0479">Metal-binding</keyword>
<keyword evidence="3 8" id="KW-0819">tRNA processing</keyword>
<dbReference type="InterPro" id="IPR016192">
    <property type="entry name" value="APOBEC/CMP_deaminase_Zn-bd"/>
</dbReference>
<dbReference type="CDD" id="cd01285">
    <property type="entry name" value="nucleoside_deaminase"/>
    <property type="match status" value="1"/>
</dbReference>
<keyword evidence="5 8" id="KW-0378">Hydrolase</keyword>
<evidence type="ECO:0000256" key="1">
    <source>
        <dbReference type="ARBA" id="ARBA00010669"/>
    </source>
</evidence>
<protein>
    <recommendedName>
        <fullName evidence="8">tRNA-specific adenosine deaminase</fullName>
        <ecNumber evidence="8">3.5.4.33</ecNumber>
    </recommendedName>
</protein>
<dbReference type="EMBL" id="CP023483">
    <property type="protein sequence ID" value="ATF25992.1"/>
    <property type="molecule type" value="Genomic_DNA"/>
</dbReference>
<comment type="subunit">
    <text evidence="2 8">Homodimer.</text>
</comment>
<feature type="domain" description="CMP/dCMP-type deaminase" evidence="9">
    <location>
        <begin position="2"/>
        <end position="129"/>
    </location>
</feature>
<comment type="cofactor">
    <cofactor evidence="8">
        <name>Zn(2+)</name>
        <dbReference type="ChEBI" id="CHEBI:29105"/>
    </cofactor>
    <text evidence="8">Binds 1 zinc ion per subunit.</text>
</comment>
<dbReference type="GO" id="GO:0052717">
    <property type="term" value="F:tRNA-specific adenosine-34 deaminase activity"/>
    <property type="evidence" value="ECO:0007669"/>
    <property type="project" value="UniProtKB-UniRule"/>
</dbReference>
<dbReference type="PANTHER" id="PTHR11079">
    <property type="entry name" value="CYTOSINE DEAMINASE FAMILY MEMBER"/>
    <property type="match status" value="1"/>
</dbReference>
<evidence type="ECO:0000259" key="9">
    <source>
        <dbReference type="PROSITE" id="PS51747"/>
    </source>
</evidence>
<feature type="binding site" evidence="8">
    <location>
        <position position="86"/>
    </location>
    <ligand>
        <name>Zn(2+)</name>
        <dbReference type="ChEBI" id="CHEBI:29105"/>
        <note>catalytic</note>
    </ligand>
</feature>
<evidence type="ECO:0000313" key="13">
    <source>
        <dbReference type="Proteomes" id="UP000270190"/>
    </source>
</evidence>
<evidence type="ECO:0000256" key="2">
    <source>
        <dbReference type="ARBA" id="ARBA00011738"/>
    </source>
</evidence>
<name>A0A1D2KF45_BROTH</name>
<dbReference type="Proteomes" id="UP000270190">
    <property type="component" value="Unassembled WGS sequence"/>
</dbReference>
<keyword evidence="6 8" id="KW-0862">Zinc</keyword>
<dbReference type="GO" id="GO:0002100">
    <property type="term" value="P:tRNA wobble adenosine to inosine editing"/>
    <property type="evidence" value="ECO:0007669"/>
    <property type="project" value="UniProtKB-UniRule"/>
</dbReference>
<dbReference type="InterPro" id="IPR016193">
    <property type="entry name" value="Cytidine_deaminase-like"/>
</dbReference>
<evidence type="ECO:0000313" key="12">
    <source>
        <dbReference type="Proteomes" id="UP000243591"/>
    </source>
</evidence>
<evidence type="ECO:0000256" key="6">
    <source>
        <dbReference type="ARBA" id="ARBA00022833"/>
    </source>
</evidence>
<dbReference type="OrthoDB" id="9802676at2"/>
<dbReference type="AlphaFoldDB" id="A0A1D2KF45"/>
<feature type="binding site" evidence="8">
    <location>
        <position position="53"/>
    </location>
    <ligand>
        <name>Zn(2+)</name>
        <dbReference type="ChEBI" id="CHEBI:29105"/>
        <note>catalytic</note>
    </ligand>
</feature>